<dbReference type="PROSITE" id="PS50002">
    <property type="entry name" value="SH3"/>
    <property type="match status" value="3"/>
</dbReference>
<evidence type="ECO:0000259" key="10">
    <source>
        <dbReference type="PROSITE" id="PS50200"/>
    </source>
</evidence>
<accession>A0ABR1JWJ6</accession>
<dbReference type="SMART" id="SM00326">
    <property type="entry name" value="SH3"/>
    <property type="match status" value="3"/>
</dbReference>
<dbReference type="EMBL" id="JBANRG010000005">
    <property type="protein sequence ID" value="KAK7466337.1"/>
    <property type="molecule type" value="Genomic_DNA"/>
</dbReference>
<feature type="domain" description="SH3" evidence="8">
    <location>
        <begin position="859"/>
        <end position="919"/>
    </location>
</feature>
<evidence type="ECO:0000256" key="4">
    <source>
        <dbReference type="ARBA" id="ARBA00022443"/>
    </source>
</evidence>
<evidence type="ECO:0000259" key="8">
    <source>
        <dbReference type="PROSITE" id="PS50002"/>
    </source>
</evidence>
<dbReference type="InterPro" id="IPR001245">
    <property type="entry name" value="Ser-Thr/Tyr_kinase_cat_dom"/>
</dbReference>
<evidence type="ECO:0000256" key="1">
    <source>
        <dbReference type="ARBA" id="ARBA00001946"/>
    </source>
</evidence>
<dbReference type="EC" id="2.7.11.25" evidence="3"/>
<evidence type="ECO:0000256" key="5">
    <source>
        <dbReference type="ARBA" id="ARBA00047559"/>
    </source>
</evidence>
<dbReference type="Pfam" id="PF00018">
    <property type="entry name" value="SH3_1"/>
    <property type="match status" value="2"/>
</dbReference>
<dbReference type="InterPro" id="IPR036028">
    <property type="entry name" value="SH3-like_dom_sf"/>
</dbReference>
<dbReference type="InterPro" id="IPR000159">
    <property type="entry name" value="RA_dom"/>
</dbReference>
<keyword evidence="4 7" id="KW-0728">SH3 domain</keyword>
<dbReference type="SUPFAM" id="SSF56112">
    <property type="entry name" value="Protein kinase-like (PK-like)"/>
    <property type="match status" value="1"/>
</dbReference>
<dbReference type="InterPro" id="IPR051681">
    <property type="entry name" value="Ser/Thr_Kinases-Pseudokinases"/>
</dbReference>
<dbReference type="Gene3D" id="2.30.30.40">
    <property type="entry name" value="SH3 Domains"/>
    <property type="match status" value="3"/>
</dbReference>
<sequence>MLQAFFSRKKNLSRKPLRQSVDVQRRYTTEACTILKQLDLIFSDQEEHRRLLTQRGSLAQALLDLFQTLCDYPDVDKHLRSKISTAMIRLSKNSSLYPRCLALDNIEKIGDHPVAAGGFGEIWKGLLGGQLTCLKVVKVYGDSEVEKLMKEFLKEAILWRQLEHPNVLPFLGLYFLGASQQRICLISPWMENGNLTQYLKEDSEFTDRMILAYDVSCGLAYLHEKKVIHGDLKGVNILITASGRAAIADFGLSRLMESESFSSRSSSTVQGTARWLAPECLLRRQRLSYESDVYAFGCVCYEIFTNHLPFYHCAHDPAVVVELMNGNRPTRPLRLNDGIWSFMQDCWHEDPSLRPVTNTLPGLLDLIANTNISQAEDWPTPSNSRLWHSIRYPEMCPCGSELENFLRSGYLRSLVSRKPSFDSLPSSPSISIFHSLVADYATSPTFVSTSPRVPNARVFYAMVVHDFEAQSPDELEATRGDPVAVMAVSNREWFIAKPIARIGRPGLIPVAFVELHDLTTGNVIFDVDSLIDSGELMDVEEWKQGVSNYMGYTINSSNMDSESTHNSIRISISVPQVFPLTPSPTSTTYNQSALELDDGVVLQRGQLSTTETLYDTMPFEHTGETDGTTIKPMEVPLEATTRMVLYAALKRYYFRGNWESYVMFIGHGPSDKRVERCLGYGEKPLSLYQKLRDSEQNPVFLIKHVKDIPSPSVLARRRVSLDPFSAPRQKVMRISSKHRDDPELRAQELLNALGDALVPLSYAVAIFPYLAECEDEFDVAIGDMFIVLSRASGWWVVLRDVDGSGKVNAGMAKSGRVPKGCFLETNIPIADAVSKASIFYTSVITSASSQPIAVSNVITKSFSVVALMDYQGREEEELDLIRGDELQAFKRCNHWTYVAKVESGHRGWVPSWLIGKVMPGTP</sequence>
<dbReference type="Pfam" id="PF07714">
    <property type="entry name" value="PK_Tyr_Ser-Thr"/>
    <property type="match status" value="1"/>
</dbReference>
<evidence type="ECO:0000313" key="12">
    <source>
        <dbReference type="Proteomes" id="UP001498398"/>
    </source>
</evidence>
<feature type="domain" description="SH3" evidence="8">
    <location>
        <begin position="758"/>
        <end position="827"/>
    </location>
</feature>
<dbReference type="PANTHER" id="PTHR44329">
    <property type="entry name" value="SERINE/THREONINE-PROTEIN KINASE TNNI3K-RELATED"/>
    <property type="match status" value="1"/>
</dbReference>
<protein>
    <recommendedName>
        <fullName evidence="3">mitogen-activated protein kinase kinase kinase</fullName>
        <ecNumber evidence="3">2.7.11.25</ecNumber>
    </recommendedName>
</protein>
<dbReference type="PROSITE" id="PS00108">
    <property type="entry name" value="PROTEIN_KINASE_ST"/>
    <property type="match status" value="1"/>
</dbReference>
<dbReference type="Proteomes" id="UP001498398">
    <property type="component" value="Unassembled WGS sequence"/>
</dbReference>
<evidence type="ECO:0000259" key="9">
    <source>
        <dbReference type="PROSITE" id="PS50011"/>
    </source>
</evidence>
<dbReference type="SMART" id="SM00220">
    <property type="entry name" value="S_TKc"/>
    <property type="match status" value="1"/>
</dbReference>
<dbReference type="CDD" id="cd00174">
    <property type="entry name" value="SH3"/>
    <property type="match status" value="2"/>
</dbReference>
<evidence type="ECO:0000313" key="11">
    <source>
        <dbReference type="EMBL" id="KAK7466337.1"/>
    </source>
</evidence>
<gene>
    <name evidence="11" type="primary">TUS1_3</name>
    <name evidence="11" type="ORF">VKT23_005063</name>
</gene>
<feature type="domain" description="SH3" evidence="8">
    <location>
        <begin position="456"/>
        <end position="518"/>
    </location>
</feature>
<dbReference type="InterPro" id="IPR001452">
    <property type="entry name" value="SH3_domain"/>
</dbReference>
<dbReference type="InterPro" id="IPR008271">
    <property type="entry name" value="Ser/Thr_kinase_AS"/>
</dbReference>
<organism evidence="11 12">
    <name type="scientific">Marasmiellus scandens</name>
    <dbReference type="NCBI Taxonomy" id="2682957"/>
    <lineage>
        <taxon>Eukaryota</taxon>
        <taxon>Fungi</taxon>
        <taxon>Dikarya</taxon>
        <taxon>Basidiomycota</taxon>
        <taxon>Agaricomycotina</taxon>
        <taxon>Agaricomycetes</taxon>
        <taxon>Agaricomycetidae</taxon>
        <taxon>Agaricales</taxon>
        <taxon>Marasmiineae</taxon>
        <taxon>Omphalotaceae</taxon>
        <taxon>Marasmiellus</taxon>
    </lineage>
</organism>
<feature type="domain" description="Protein kinase" evidence="9">
    <location>
        <begin position="108"/>
        <end position="367"/>
    </location>
</feature>
<evidence type="ECO:0000256" key="7">
    <source>
        <dbReference type="PROSITE-ProRule" id="PRU00192"/>
    </source>
</evidence>
<dbReference type="InterPro" id="IPR000719">
    <property type="entry name" value="Prot_kinase_dom"/>
</dbReference>
<proteinExistence type="inferred from homology"/>
<comment type="cofactor">
    <cofactor evidence="1">
        <name>Mg(2+)</name>
        <dbReference type="ChEBI" id="CHEBI:18420"/>
    </cofactor>
</comment>
<evidence type="ECO:0000256" key="3">
    <source>
        <dbReference type="ARBA" id="ARBA00012406"/>
    </source>
</evidence>
<dbReference type="InterPro" id="IPR011009">
    <property type="entry name" value="Kinase-like_dom_sf"/>
</dbReference>
<name>A0ABR1JWJ6_9AGAR</name>
<feature type="domain" description="Ras-associating" evidence="10">
    <location>
        <begin position="625"/>
        <end position="707"/>
    </location>
</feature>
<dbReference type="PROSITE" id="PS50200">
    <property type="entry name" value="RA"/>
    <property type="match status" value="1"/>
</dbReference>
<comment type="catalytic activity">
    <reaction evidence="5">
        <text>L-threonyl-[protein] + ATP = O-phospho-L-threonyl-[protein] + ADP + H(+)</text>
        <dbReference type="Rhea" id="RHEA:46608"/>
        <dbReference type="Rhea" id="RHEA-COMP:11060"/>
        <dbReference type="Rhea" id="RHEA-COMP:11605"/>
        <dbReference type="ChEBI" id="CHEBI:15378"/>
        <dbReference type="ChEBI" id="CHEBI:30013"/>
        <dbReference type="ChEBI" id="CHEBI:30616"/>
        <dbReference type="ChEBI" id="CHEBI:61977"/>
        <dbReference type="ChEBI" id="CHEBI:456216"/>
        <dbReference type="EC" id="2.7.11.25"/>
    </reaction>
</comment>
<keyword evidence="12" id="KW-1185">Reference proteome</keyword>
<comment type="caution">
    <text evidence="11">The sequence shown here is derived from an EMBL/GenBank/DDBJ whole genome shotgun (WGS) entry which is preliminary data.</text>
</comment>
<comment type="catalytic activity">
    <reaction evidence="6">
        <text>L-seryl-[protein] + ATP = O-phospho-L-seryl-[protein] + ADP + H(+)</text>
        <dbReference type="Rhea" id="RHEA:17989"/>
        <dbReference type="Rhea" id="RHEA-COMP:9863"/>
        <dbReference type="Rhea" id="RHEA-COMP:11604"/>
        <dbReference type="ChEBI" id="CHEBI:15378"/>
        <dbReference type="ChEBI" id="CHEBI:29999"/>
        <dbReference type="ChEBI" id="CHEBI:30616"/>
        <dbReference type="ChEBI" id="CHEBI:83421"/>
        <dbReference type="ChEBI" id="CHEBI:456216"/>
        <dbReference type="EC" id="2.7.11.25"/>
    </reaction>
</comment>
<reference evidence="11 12" key="1">
    <citation type="submission" date="2024-01" db="EMBL/GenBank/DDBJ databases">
        <title>A draft genome for the cacao thread blight pathogen Marasmiellus scandens.</title>
        <authorList>
            <person name="Baruah I.K."/>
            <person name="Leung J."/>
            <person name="Bukari Y."/>
            <person name="Amoako-Attah I."/>
            <person name="Meinhardt L.W."/>
            <person name="Bailey B.A."/>
            <person name="Cohen S.P."/>
        </authorList>
    </citation>
    <scope>NUCLEOTIDE SEQUENCE [LARGE SCALE GENOMIC DNA]</scope>
    <source>
        <strain evidence="11 12">GH-19</strain>
    </source>
</reference>
<evidence type="ECO:0000256" key="6">
    <source>
        <dbReference type="ARBA" id="ARBA00048329"/>
    </source>
</evidence>
<dbReference type="SUPFAM" id="SSF50044">
    <property type="entry name" value="SH3-domain"/>
    <property type="match status" value="3"/>
</dbReference>
<dbReference type="PRINTS" id="PR00109">
    <property type="entry name" value="TYRKINASE"/>
</dbReference>
<comment type="similarity">
    <text evidence="2">Belongs to the protein kinase superfamily. STE Ser/Thr protein kinase family. MAP kinase kinase kinase subfamily.</text>
</comment>
<dbReference type="PROSITE" id="PS50011">
    <property type="entry name" value="PROTEIN_KINASE_DOM"/>
    <property type="match status" value="1"/>
</dbReference>
<dbReference type="Gene3D" id="1.10.510.10">
    <property type="entry name" value="Transferase(Phosphotransferase) domain 1"/>
    <property type="match status" value="1"/>
</dbReference>
<evidence type="ECO:0000256" key="2">
    <source>
        <dbReference type="ARBA" id="ARBA00006529"/>
    </source>
</evidence>